<evidence type="ECO:0008006" key="3">
    <source>
        <dbReference type="Google" id="ProtNLM"/>
    </source>
</evidence>
<dbReference type="AlphaFoldDB" id="A0A9W5UZ59"/>
<dbReference type="EMBL" id="AHFB01000160">
    <property type="protein sequence ID" value="EOO24634.1"/>
    <property type="molecule type" value="Genomic_DNA"/>
</dbReference>
<evidence type="ECO:0000313" key="2">
    <source>
        <dbReference type="Proteomes" id="UP000014018"/>
    </source>
</evidence>
<comment type="caution">
    <text evidence="1">The sequence shown here is derived from an EMBL/GenBank/DDBJ whole genome shotgun (WGS) entry which is preliminary data.</text>
</comment>
<name>A0A9W5UZ59_BACCE</name>
<dbReference type="Proteomes" id="UP000014018">
    <property type="component" value="Unassembled WGS sequence"/>
</dbReference>
<sequence>MRYFKGKQFKKDIILVAVGYYCCFSLSYRDVSEVLRERGISVHPTTIMR</sequence>
<proteinExistence type="predicted"/>
<organism evidence="1 2">
    <name type="scientific">Bacillus cereus VD133</name>
    <dbReference type="NCBI Taxonomy" id="1053233"/>
    <lineage>
        <taxon>Bacteria</taxon>
        <taxon>Bacillati</taxon>
        <taxon>Bacillota</taxon>
        <taxon>Bacilli</taxon>
        <taxon>Bacillales</taxon>
        <taxon>Bacillaceae</taxon>
        <taxon>Bacillus</taxon>
        <taxon>Bacillus cereus group</taxon>
    </lineage>
</organism>
<protein>
    <recommendedName>
        <fullName evidence="3">Transposase for insertion sequence-like element IS431mec</fullName>
    </recommendedName>
</protein>
<gene>
    <name evidence="1" type="ORF">IIU_06665</name>
</gene>
<evidence type="ECO:0000313" key="1">
    <source>
        <dbReference type="EMBL" id="EOO24634.1"/>
    </source>
</evidence>
<accession>A0A9W5UZ59</accession>
<reference evidence="1 2" key="1">
    <citation type="submission" date="2012-12" db="EMBL/GenBank/DDBJ databases">
        <title>The Genome Sequence of Bacillus cereus VD133.</title>
        <authorList>
            <consortium name="The Broad Institute Genome Sequencing Platform"/>
            <consortium name="The Broad Institute Genome Sequencing Center for Infectious Disease"/>
            <person name="Feldgarden M."/>
            <person name="Van der Auwera G.A."/>
            <person name="Mahillon J."/>
            <person name="Duprez V."/>
            <person name="Timmery S."/>
            <person name="Mattelet C."/>
            <person name="Dierick K."/>
            <person name="Sun M."/>
            <person name="Yu Z."/>
            <person name="Zhu L."/>
            <person name="Hu X."/>
            <person name="Shank E.B."/>
            <person name="Swiecicka I."/>
            <person name="Hansen B.M."/>
            <person name="Andrup L."/>
            <person name="Walker B."/>
            <person name="Young S.K."/>
            <person name="Zeng Q."/>
            <person name="Gargeya S."/>
            <person name="Fitzgerald M."/>
            <person name="Haas B."/>
            <person name="Abouelleil A."/>
            <person name="Alvarado L."/>
            <person name="Arachchi H.M."/>
            <person name="Berlin A.M."/>
            <person name="Chapman S.B."/>
            <person name="Dewar J."/>
            <person name="Goldberg J."/>
            <person name="Griggs A."/>
            <person name="Gujja S."/>
            <person name="Hansen M."/>
            <person name="Howarth C."/>
            <person name="Imamovic A."/>
            <person name="Larimer J."/>
            <person name="McCowan C."/>
            <person name="Murphy C."/>
            <person name="Neiman D."/>
            <person name="Pearson M."/>
            <person name="Priest M."/>
            <person name="Roberts A."/>
            <person name="Saif S."/>
            <person name="Shea T."/>
            <person name="Sisk P."/>
            <person name="Sykes S."/>
            <person name="Wortman J."/>
            <person name="Nusbaum C."/>
            <person name="Birren B."/>
        </authorList>
    </citation>
    <scope>NUCLEOTIDE SEQUENCE [LARGE SCALE GENOMIC DNA]</scope>
    <source>
        <strain evidence="1 2">VD133</strain>
    </source>
</reference>